<comment type="subcellular location">
    <subcellularLocation>
        <location evidence="9">Cell inner membrane</location>
        <topology evidence="9">Single-pass type II membrane protein</topology>
    </subcellularLocation>
    <subcellularLocation>
        <location evidence="1">Membrane</location>
    </subcellularLocation>
    <text evidence="9">Localizes to the division septum.</text>
</comment>
<keyword evidence="7 9" id="KW-0472">Membrane</keyword>
<dbReference type="InterPro" id="IPR034746">
    <property type="entry name" value="POTRA"/>
</dbReference>
<dbReference type="InterPro" id="IPR005548">
    <property type="entry name" value="Cell_div_FtsQ/DivIB_C"/>
</dbReference>
<comment type="similarity">
    <text evidence="9">Belongs to the FtsQ/DivIB family. FtsQ subfamily.</text>
</comment>
<evidence type="ECO:0000256" key="7">
    <source>
        <dbReference type="ARBA" id="ARBA00023136"/>
    </source>
</evidence>
<comment type="function">
    <text evidence="9">Essential cell division protein. May link together the upstream cell division proteins, which are predominantly cytoplasmic, with the downstream cell division proteins, which are predominantly periplasmic. May control correct divisome assembly.</text>
</comment>
<sequence length="258" mass="29661">MWDNYNLLNLISNTLLTLVIFAVLYIVSMRVIEPPLFLLREISIIGVSEADSGESKLQHVTREQIEQIVRNEITGSYFTIDLAIIHQAFIKLPWVRTVQVHRDWPSGLKVMLEEHVVLAQWGSNALVNTYGEVFRATIDKELPVFIGPMEESSQEIARQYATFSHLLEPLRQRIAEIHLSPRYAWRIRLETGTVLELGREQMRARLARYTAVYDQSIAKLSQQGPLAYLDLRYPNGFAVRMPETMQSAPRKPGARKET</sequence>
<dbReference type="Pfam" id="PF03799">
    <property type="entry name" value="FtsQ_DivIB_C"/>
    <property type="match status" value="1"/>
</dbReference>
<keyword evidence="5 9" id="KW-0812">Transmembrane</keyword>
<dbReference type="GO" id="GO:0005886">
    <property type="term" value="C:plasma membrane"/>
    <property type="evidence" value="ECO:0007669"/>
    <property type="project" value="UniProtKB-SubCell"/>
</dbReference>
<keyword evidence="6 9" id="KW-1133">Transmembrane helix</keyword>
<evidence type="ECO:0000256" key="6">
    <source>
        <dbReference type="ARBA" id="ARBA00022989"/>
    </source>
</evidence>
<evidence type="ECO:0000256" key="8">
    <source>
        <dbReference type="ARBA" id="ARBA00023306"/>
    </source>
</evidence>
<feature type="transmembrane region" description="Helical" evidence="9">
    <location>
        <begin position="6"/>
        <end position="27"/>
    </location>
</feature>
<dbReference type="InterPro" id="IPR026579">
    <property type="entry name" value="FtsQ"/>
</dbReference>
<evidence type="ECO:0000313" key="11">
    <source>
        <dbReference type="EMBL" id="SIN96502.1"/>
    </source>
</evidence>
<dbReference type="PANTHER" id="PTHR35851:SF1">
    <property type="entry name" value="CELL DIVISION PROTEIN FTSQ"/>
    <property type="match status" value="1"/>
</dbReference>
<keyword evidence="2 9" id="KW-1003">Cell membrane</keyword>
<evidence type="ECO:0000256" key="5">
    <source>
        <dbReference type="ARBA" id="ARBA00022692"/>
    </source>
</evidence>
<dbReference type="PANTHER" id="PTHR35851">
    <property type="entry name" value="CELL DIVISION PROTEIN FTSQ"/>
    <property type="match status" value="1"/>
</dbReference>
<dbReference type="Pfam" id="PF08478">
    <property type="entry name" value="POTRA_1"/>
    <property type="match status" value="1"/>
</dbReference>
<keyword evidence="12" id="KW-1185">Reference proteome</keyword>
<comment type="subunit">
    <text evidence="9">Part of a complex composed of FtsB, FtsL and FtsQ.</text>
</comment>
<evidence type="ECO:0000256" key="9">
    <source>
        <dbReference type="HAMAP-Rule" id="MF_00911"/>
    </source>
</evidence>
<name>A0A1N6FML9_9PROT</name>
<organism evidence="11 12">
    <name type="scientific">Nitrosomonas cryotolerans ATCC 49181</name>
    <dbReference type="NCBI Taxonomy" id="1131553"/>
    <lineage>
        <taxon>Bacteria</taxon>
        <taxon>Pseudomonadati</taxon>
        <taxon>Pseudomonadota</taxon>
        <taxon>Betaproteobacteria</taxon>
        <taxon>Nitrosomonadales</taxon>
        <taxon>Nitrosomonadaceae</taxon>
        <taxon>Nitrosomonas</taxon>
    </lineage>
</organism>
<dbReference type="Gene3D" id="3.40.50.11690">
    <property type="entry name" value="Cell division protein FtsQ/DivIB"/>
    <property type="match status" value="1"/>
</dbReference>
<dbReference type="HAMAP" id="MF_00911">
    <property type="entry name" value="FtsQ_subfam"/>
    <property type="match status" value="1"/>
</dbReference>
<keyword evidence="4 9" id="KW-0132">Cell division</keyword>
<dbReference type="eggNOG" id="COG1589">
    <property type="taxonomic scope" value="Bacteria"/>
</dbReference>
<proteinExistence type="inferred from homology"/>
<dbReference type="PROSITE" id="PS51779">
    <property type="entry name" value="POTRA"/>
    <property type="match status" value="1"/>
</dbReference>
<dbReference type="STRING" id="44575.SAMN05216419_101914"/>
<reference evidence="11 12" key="1">
    <citation type="submission" date="2016-12" db="EMBL/GenBank/DDBJ databases">
        <authorList>
            <person name="Song W.-J."/>
            <person name="Kurnit D.M."/>
        </authorList>
    </citation>
    <scope>NUCLEOTIDE SEQUENCE [LARGE SCALE GENOMIC DNA]</scope>
    <source>
        <strain evidence="11 12">ATCC 49181</strain>
    </source>
</reference>
<evidence type="ECO:0000256" key="4">
    <source>
        <dbReference type="ARBA" id="ARBA00022618"/>
    </source>
</evidence>
<dbReference type="AlphaFoldDB" id="A0A1N6FML9"/>
<accession>A0A1N6FML9</accession>
<evidence type="ECO:0000313" key="12">
    <source>
        <dbReference type="Proteomes" id="UP000185062"/>
    </source>
</evidence>
<dbReference type="InterPro" id="IPR045335">
    <property type="entry name" value="FtsQ_C_sf"/>
</dbReference>
<dbReference type="Proteomes" id="UP000185062">
    <property type="component" value="Unassembled WGS sequence"/>
</dbReference>
<feature type="domain" description="POTRA" evidence="10">
    <location>
        <begin position="40"/>
        <end position="115"/>
    </location>
</feature>
<dbReference type="InterPro" id="IPR013685">
    <property type="entry name" value="POTRA_FtsQ_type"/>
</dbReference>
<keyword evidence="3 9" id="KW-0997">Cell inner membrane</keyword>
<dbReference type="Gene3D" id="3.10.20.310">
    <property type="entry name" value="membrane protein fhac"/>
    <property type="match status" value="1"/>
</dbReference>
<dbReference type="GO" id="GO:0043093">
    <property type="term" value="P:FtsZ-dependent cytokinesis"/>
    <property type="evidence" value="ECO:0007669"/>
    <property type="project" value="UniProtKB-UniRule"/>
</dbReference>
<evidence type="ECO:0000256" key="1">
    <source>
        <dbReference type="ARBA" id="ARBA00004370"/>
    </source>
</evidence>
<evidence type="ECO:0000256" key="3">
    <source>
        <dbReference type="ARBA" id="ARBA00022519"/>
    </source>
</evidence>
<protein>
    <recommendedName>
        <fullName evidence="9">Cell division protein FtsQ</fullName>
    </recommendedName>
</protein>
<dbReference type="EMBL" id="FSRO01000001">
    <property type="protein sequence ID" value="SIN96502.1"/>
    <property type="molecule type" value="Genomic_DNA"/>
</dbReference>
<evidence type="ECO:0000259" key="10">
    <source>
        <dbReference type="PROSITE" id="PS51779"/>
    </source>
</evidence>
<dbReference type="GO" id="GO:0090529">
    <property type="term" value="P:cell septum assembly"/>
    <property type="evidence" value="ECO:0007669"/>
    <property type="project" value="InterPro"/>
</dbReference>
<dbReference type="GO" id="GO:0032153">
    <property type="term" value="C:cell division site"/>
    <property type="evidence" value="ECO:0007669"/>
    <property type="project" value="UniProtKB-UniRule"/>
</dbReference>
<evidence type="ECO:0000256" key="2">
    <source>
        <dbReference type="ARBA" id="ARBA00022475"/>
    </source>
</evidence>
<keyword evidence="8 9" id="KW-0131">Cell cycle</keyword>
<gene>
    <name evidence="9" type="primary">ftsQ</name>
    <name evidence="11" type="ORF">SAMN02743940_0316</name>
</gene>